<dbReference type="PANTHER" id="PTHR22778">
    <property type="entry name" value="OVARIAN CANCER GENE-2 PROTEIN-RELATED"/>
    <property type="match status" value="1"/>
</dbReference>
<accession>A0A072U952</accession>
<dbReference type="AlphaFoldDB" id="A0A072U952"/>
<evidence type="ECO:0000313" key="2">
    <source>
        <dbReference type="EMBL" id="KEH25891.1"/>
    </source>
</evidence>
<dbReference type="InterPro" id="IPR005645">
    <property type="entry name" value="FSH-like_dom"/>
</dbReference>
<dbReference type="Proteomes" id="UP000002051">
    <property type="component" value="Chromosome 6"/>
</dbReference>
<dbReference type="PANTHER" id="PTHR22778:SF51">
    <property type="entry name" value="DIHYDROFOLATE REDUCTASE"/>
    <property type="match status" value="1"/>
</dbReference>
<dbReference type="HOGENOM" id="CLU_2227149_0_0_1"/>
<evidence type="ECO:0000313" key="4">
    <source>
        <dbReference type="Proteomes" id="UP000002051"/>
    </source>
</evidence>
<evidence type="ECO:0000259" key="1">
    <source>
        <dbReference type="Pfam" id="PF03959"/>
    </source>
</evidence>
<dbReference type="EnsemblPlants" id="KEH25891">
    <property type="protein sequence ID" value="KEH25891"/>
    <property type="gene ID" value="MTR_6g037260"/>
</dbReference>
<dbReference type="GO" id="GO:0005737">
    <property type="term" value="C:cytoplasm"/>
    <property type="evidence" value="ECO:0000318"/>
    <property type="project" value="GO_Central"/>
</dbReference>
<sequence>MENEEKVRKPKILCLHGFRTSGEIMKKQIHKWPQNVLDKLDLVFVEAPFPCNDKSDVEDIFDPPYYEWFPFNEFWLDLTWFVGQVEENEELGKCVAEEEEDFEKMN</sequence>
<dbReference type="EMBL" id="CM001222">
    <property type="protein sequence ID" value="KEH25891.1"/>
    <property type="molecule type" value="Genomic_DNA"/>
</dbReference>
<gene>
    <name evidence="2" type="ordered locus">MTR_6g037260</name>
</gene>
<protein>
    <submittedName>
        <fullName evidence="2">Serine hydrolase</fullName>
    </submittedName>
</protein>
<feature type="domain" description="Serine hydrolase" evidence="1">
    <location>
        <begin position="8"/>
        <end position="74"/>
    </location>
</feature>
<dbReference type="STRING" id="3880.A0A072U952"/>
<reference evidence="3" key="3">
    <citation type="submission" date="2015-04" db="UniProtKB">
        <authorList>
            <consortium name="EnsemblPlants"/>
        </authorList>
    </citation>
    <scope>IDENTIFICATION</scope>
    <source>
        <strain evidence="3">cv. Jemalong A17</strain>
    </source>
</reference>
<proteinExistence type="predicted"/>
<dbReference type="Pfam" id="PF03959">
    <property type="entry name" value="FSH1"/>
    <property type="match status" value="1"/>
</dbReference>
<keyword evidence="2" id="KW-0378">Hydrolase</keyword>
<evidence type="ECO:0000313" key="3">
    <source>
        <dbReference type="EnsemblPlants" id="KEH25891"/>
    </source>
</evidence>
<reference evidence="2 4" key="2">
    <citation type="journal article" date="2014" name="BMC Genomics">
        <title>An improved genome release (version Mt4.0) for the model legume Medicago truncatula.</title>
        <authorList>
            <person name="Tang H."/>
            <person name="Krishnakumar V."/>
            <person name="Bidwell S."/>
            <person name="Rosen B."/>
            <person name="Chan A."/>
            <person name="Zhou S."/>
            <person name="Gentzbittel L."/>
            <person name="Childs K.L."/>
            <person name="Yandell M."/>
            <person name="Gundlach H."/>
            <person name="Mayer K.F."/>
            <person name="Schwartz D.C."/>
            <person name="Town C.D."/>
        </authorList>
    </citation>
    <scope>GENOME REANNOTATION</scope>
    <source>
        <strain evidence="2">A17</strain>
        <strain evidence="3 4">cv. Jemalong A17</strain>
    </source>
</reference>
<dbReference type="GO" id="GO:0005634">
    <property type="term" value="C:nucleus"/>
    <property type="evidence" value="ECO:0000318"/>
    <property type="project" value="GO_Central"/>
</dbReference>
<dbReference type="InterPro" id="IPR029058">
    <property type="entry name" value="AB_hydrolase_fold"/>
</dbReference>
<dbReference type="GO" id="GO:0016787">
    <property type="term" value="F:hydrolase activity"/>
    <property type="evidence" value="ECO:0000318"/>
    <property type="project" value="GO_Central"/>
</dbReference>
<name>A0A072U952_MEDTR</name>
<reference evidence="2 4" key="1">
    <citation type="journal article" date="2011" name="Nature">
        <title>The Medicago genome provides insight into the evolution of rhizobial symbioses.</title>
        <authorList>
            <person name="Young N.D."/>
            <person name="Debelle F."/>
            <person name="Oldroyd G.E."/>
            <person name="Geurts R."/>
            <person name="Cannon S.B."/>
            <person name="Udvardi M.K."/>
            <person name="Benedito V.A."/>
            <person name="Mayer K.F."/>
            <person name="Gouzy J."/>
            <person name="Schoof H."/>
            <person name="Van de Peer Y."/>
            <person name="Proost S."/>
            <person name="Cook D.R."/>
            <person name="Meyers B.C."/>
            <person name="Spannagl M."/>
            <person name="Cheung F."/>
            <person name="De Mita S."/>
            <person name="Krishnakumar V."/>
            <person name="Gundlach H."/>
            <person name="Zhou S."/>
            <person name="Mudge J."/>
            <person name="Bharti A.K."/>
            <person name="Murray J.D."/>
            <person name="Naoumkina M.A."/>
            <person name="Rosen B."/>
            <person name="Silverstein K.A."/>
            <person name="Tang H."/>
            <person name="Rombauts S."/>
            <person name="Zhao P.X."/>
            <person name="Zhou P."/>
            <person name="Barbe V."/>
            <person name="Bardou P."/>
            <person name="Bechner M."/>
            <person name="Bellec A."/>
            <person name="Berger A."/>
            <person name="Berges H."/>
            <person name="Bidwell S."/>
            <person name="Bisseling T."/>
            <person name="Choisne N."/>
            <person name="Couloux A."/>
            <person name="Denny R."/>
            <person name="Deshpande S."/>
            <person name="Dai X."/>
            <person name="Doyle J.J."/>
            <person name="Dudez A.M."/>
            <person name="Farmer A.D."/>
            <person name="Fouteau S."/>
            <person name="Franken C."/>
            <person name="Gibelin C."/>
            <person name="Gish J."/>
            <person name="Goldstein S."/>
            <person name="Gonzalez A.J."/>
            <person name="Green P.J."/>
            <person name="Hallab A."/>
            <person name="Hartog M."/>
            <person name="Hua A."/>
            <person name="Humphray S.J."/>
            <person name="Jeong D.H."/>
            <person name="Jing Y."/>
            <person name="Jocker A."/>
            <person name="Kenton S.M."/>
            <person name="Kim D.J."/>
            <person name="Klee K."/>
            <person name="Lai H."/>
            <person name="Lang C."/>
            <person name="Lin S."/>
            <person name="Macmil S.L."/>
            <person name="Magdelenat G."/>
            <person name="Matthews L."/>
            <person name="McCorrison J."/>
            <person name="Monaghan E.L."/>
            <person name="Mun J.H."/>
            <person name="Najar F.Z."/>
            <person name="Nicholson C."/>
            <person name="Noirot C."/>
            <person name="O'Bleness M."/>
            <person name="Paule C.R."/>
            <person name="Poulain J."/>
            <person name="Prion F."/>
            <person name="Qin B."/>
            <person name="Qu C."/>
            <person name="Retzel E.F."/>
            <person name="Riddle C."/>
            <person name="Sallet E."/>
            <person name="Samain S."/>
            <person name="Samson N."/>
            <person name="Sanders I."/>
            <person name="Saurat O."/>
            <person name="Scarpelli C."/>
            <person name="Schiex T."/>
            <person name="Segurens B."/>
            <person name="Severin A.J."/>
            <person name="Sherrier D.J."/>
            <person name="Shi R."/>
            <person name="Sims S."/>
            <person name="Singer S.R."/>
            <person name="Sinharoy S."/>
            <person name="Sterck L."/>
            <person name="Viollet A."/>
            <person name="Wang B.B."/>
            <person name="Wang K."/>
            <person name="Wang M."/>
            <person name="Wang X."/>
            <person name="Warfsmann J."/>
            <person name="Weissenbach J."/>
            <person name="White D.D."/>
            <person name="White J.D."/>
            <person name="Wiley G.B."/>
            <person name="Wincker P."/>
            <person name="Xing Y."/>
            <person name="Yang L."/>
            <person name="Yao Z."/>
            <person name="Ying F."/>
            <person name="Zhai J."/>
            <person name="Zhou L."/>
            <person name="Zuber A."/>
            <person name="Denarie J."/>
            <person name="Dixon R.A."/>
            <person name="May G.D."/>
            <person name="Schwartz D.C."/>
            <person name="Rogers J."/>
            <person name="Quetier F."/>
            <person name="Town C.D."/>
            <person name="Roe B.A."/>
        </authorList>
    </citation>
    <scope>NUCLEOTIDE SEQUENCE [LARGE SCALE GENOMIC DNA]</scope>
    <source>
        <strain evidence="2">A17</strain>
        <strain evidence="3 4">cv. Jemalong A17</strain>
    </source>
</reference>
<keyword evidence="4" id="KW-1185">Reference proteome</keyword>
<organism evidence="2 4">
    <name type="scientific">Medicago truncatula</name>
    <name type="common">Barrel medic</name>
    <name type="synonym">Medicago tribuloides</name>
    <dbReference type="NCBI Taxonomy" id="3880"/>
    <lineage>
        <taxon>Eukaryota</taxon>
        <taxon>Viridiplantae</taxon>
        <taxon>Streptophyta</taxon>
        <taxon>Embryophyta</taxon>
        <taxon>Tracheophyta</taxon>
        <taxon>Spermatophyta</taxon>
        <taxon>Magnoliopsida</taxon>
        <taxon>eudicotyledons</taxon>
        <taxon>Gunneridae</taxon>
        <taxon>Pentapetalae</taxon>
        <taxon>rosids</taxon>
        <taxon>fabids</taxon>
        <taxon>Fabales</taxon>
        <taxon>Fabaceae</taxon>
        <taxon>Papilionoideae</taxon>
        <taxon>50 kb inversion clade</taxon>
        <taxon>NPAAA clade</taxon>
        <taxon>Hologalegina</taxon>
        <taxon>IRL clade</taxon>
        <taxon>Trifolieae</taxon>
        <taxon>Medicago</taxon>
    </lineage>
</organism>
<dbReference type="Gene3D" id="3.40.50.1820">
    <property type="entry name" value="alpha/beta hydrolase"/>
    <property type="match status" value="1"/>
</dbReference>